<feature type="region of interest" description="Disordered" evidence="1">
    <location>
        <begin position="181"/>
        <end position="207"/>
    </location>
</feature>
<protein>
    <recommendedName>
        <fullName evidence="5">MARVEL domain-containing protein</fullName>
    </recommendedName>
</protein>
<evidence type="ECO:0000313" key="3">
    <source>
        <dbReference type="EMBL" id="KAK5043563.1"/>
    </source>
</evidence>
<evidence type="ECO:0000313" key="4">
    <source>
        <dbReference type="Proteomes" id="UP001358417"/>
    </source>
</evidence>
<dbReference type="EMBL" id="JAVRRD010000057">
    <property type="protein sequence ID" value="KAK5043563.1"/>
    <property type="molecule type" value="Genomic_DNA"/>
</dbReference>
<keyword evidence="2" id="KW-0812">Transmembrane</keyword>
<dbReference type="GeneID" id="89979576"/>
<dbReference type="RefSeq" id="XP_064699949.1">
    <property type="nucleotide sequence ID" value="XM_064854955.1"/>
</dbReference>
<feature type="transmembrane region" description="Helical" evidence="2">
    <location>
        <begin position="51"/>
        <end position="74"/>
    </location>
</feature>
<gene>
    <name evidence="3" type="ORF">LTR84_011423</name>
</gene>
<reference evidence="3 4" key="1">
    <citation type="submission" date="2023-08" db="EMBL/GenBank/DDBJ databases">
        <title>Black Yeasts Isolated from many extreme environments.</title>
        <authorList>
            <person name="Coleine C."/>
            <person name="Stajich J.E."/>
            <person name="Selbmann L."/>
        </authorList>
    </citation>
    <scope>NUCLEOTIDE SEQUENCE [LARGE SCALE GENOMIC DNA]</scope>
    <source>
        <strain evidence="3 4">CCFEE 5792</strain>
    </source>
</reference>
<feature type="region of interest" description="Disordered" evidence="1">
    <location>
        <begin position="220"/>
        <end position="249"/>
    </location>
</feature>
<feature type="transmembrane region" description="Helical" evidence="2">
    <location>
        <begin position="81"/>
        <end position="101"/>
    </location>
</feature>
<feature type="transmembrane region" description="Helical" evidence="2">
    <location>
        <begin position="21"/>
        <end position="39"/>
    </location>
</feature>
<comment type="caution">
    <text evidence="3">The sequence shown here is derived from an EMBL/GenBank/DDBJ whole genome shotgun (WGS) entry which is preliminary data.</text>
</comment>
<proteinExistence type="predicted"/>
<dbReference type="AlphaFoldDB" id="A0AAV9MTJ6"/>
<evidence type="ECO:0000256" key="2">
    <source>
        <dbReference type="SAM" id="Phobius"/>
    </source>
</evidence>
<evidence type="ECO:0008006" key="5">
    <source>
        <dbReference type="Google" id="ProtNLM"/>
    </source>
</evidence>
<evidence type="ECO:0000256" key="1">
    <source>
        <dbReference type="SAM" id="MobiDB-lite"/>
    </source>
</evidence>
<keyword evidence="2" id="KW-0472">Membrane</keyword>
<accession>A0AAV9MTJ6</accession>
<keyword evidence="4" id="KW-1185">Reference proteome</keyword>
<feature type="compositionally biased region" description="Low complexity" evidence="1">
    <location>
        <begin position="183"/>
        <end position="196"/>
    </location>
</feature>
<feature type="compositionally biased region" description="Low complexity" evidence="1">
    <location>
        <begin position="222"/>
        <end position="239"/>
    </location>
</feature>
<dbReference type="Proteomes" id="UP001358417">
    <property type="component" value="Unassembled WGS sequence"/>
</dbReference>
<organism evidence="3 4">
    <name type="scientific">Exophiala bonariae</name>
    <dbReference type="NCBI Taxonomy" id="1690606"/>
    <lineage>
        <taxon>Eukaryota</taxon>
        <taxon>Fungi</taxon>
        <taxon>Dikarya</taxon>
        <taxon>Ascomycota</taxon>
        <taxon>Pezizomycotina</taxon>
        <taxon>Eurotiomycetes</taxon>
        <taxon>Chaetothyriomycetidae</taxon>
        <taxon>Chaetothyriales</taxon>
        <taxon>Herpotrichiellaceae</taxon>
        <taxon>Exophiala</taxon>
    </lineage>
</organism>
<keyword evidence="2" id="KW-1133">Transmembrane helix</keyword>
<feature type="transmembrane region" description="Helical" evidence="2">
    <location>
        <begin position="132"/>
        <end position="150"/>
    </location>
</feature>
<sequence length="276" mass="30758">MAKVKSRPQAYPAMSFHVTRAIAFISQSIVTGILIFFFIQLKKDGFKLPWTFIIVLAASLLSLISIIITTLFYLCSFLSPLFNLIINSTVLIIQFVGFVLLSWNMSGTLTHSCSAANWASNDGMMVCRIYKALYSFAVFALLAQIAQIVLDTRSRHNQTKLGRYDNIQGSRDLKMDDLSKLKQQQYQQGHAQQPSQESFASHASTDDVPYGIHDYRERHARPQQAVPAPVPQPTYQAYPGGESAGYYNSGHSQVRMDDFSSHGQAYGSGGYGYSGR</sequence>
<name>A0AAV9MTJ6_9EURO</name>